<feature type="compositionally biased region" description="Low complexity" evidence="10">
    <location>
        <begin position="1"/>
        <end position="17"/>
    </location>
</feature>
<gene>
    <name evidence="12" type="ORF">DdX_14218</name>
</gene>
<dbReference type="InterPro" id="IPR000897">
    <property type="entry name" value="SRP54_GTPase_dom"/>
</dbReference>
<dbReference type="EMBL" id="JAKKPZ010000067">
    <property type="protein sequence ID" value="KAI1704458.1"/>
    <property type="molecule type" value="Genomic_DNA"/>
</dbReference>
<dbReference type="CDD" id="cd09270">
    <property type="entry name" value="RNase_H2-B"/>
    <property type="match status" value="1"/>
</dbReference>
<evidence type="ECO:0000256" key="3">
    <source>
        <dbReference type="ARBA" id="ARBA00011277"/>
    </source>
</evidence>
<dbReference type="AlphaFoldDB" id="A0AAD4MUV5"/>
<comment type="caution">
    <text evidence="12">The sequence shown here is derived from an EMBL/GenBank/DDBJ whole genome shotgun (WGS) entry which is preliminary data.</text>
</comment>
<dbReference type="PROSITE" id="PS00300">
    <property type="entry name" value="SRP54"/>
    <property type="match status" value="1"/>
</dbReference>
<dbReference type="InterPro" id="IPR019024">
    <property type="entry name" value="RNase_H2_suB_wHTH"/>
</dbReference>
<evidence type="ECO:0000256" key="7">
    <source>
        <dbReference type="ARBA" id="ARBA00034832"/>
    </source>
</evidence>
<dbReference type="InterPro" id="IPR042101">
    <property type="entry name" value="SRP54_N_sf"/>
</dbReference>
<accession>A0AAD4MUV5</accession>
<dbReference type="Gene3D" id="3.40.50.300">
    <property type="entry name" value="P-loop containing nucleotide triphosphate hydrolases"/>
    <property type="match status" value="1"/>
</dbReference>
<comment type="subunit">
    <text evidence="3">The RNase H2 complex is a heterotrimer composed of the catalytic subunit RNASEH2A and the non-catalytic subunits RNASEH2B and RNASEH2C.</text>
</comment>
<protein>
    <recommendedName>
        <fullName evidence="7">Signal recognition particle subunit SRP54</fullName>
    </recommendedName>
    <alternativeName>
        <fullName evidence="8">Signal recognition particle 54 kDa protein</fullName>
    </alternativeName>
</protein>
<comment type="similarity">
    <text evidence="2">Belongs to the RNase H2 subunit B family.</text>
</comment>
<dbReference type="InterPro" id="IPR040456">
    <property type="entry name" value="RNase_H2_suB"/>
</dbReference>
<keyword evidence="13" id="KW-1185">Reference proteome</keyword>
<dbReference type="GO" id="GO:0005829">
    <property type="term" value="C:cytosol"/>
    <property type="evidence" value="ECO:0007669"/>
    <property type="project" value="TreeGrafter"/>
</dbReference>
<dbReference type="InterPro" id="IPR004125">
    <property type="entry name" value="Signal_recog_particle_SRP54_M"/>
</dbReference>
<dbReference type="GO" id="GO:0032299">
    <property type="term" value="C:ribonuclease H2 complex"/>
    <property type="evidence" value="ECO:0007669"/>
    <property type="project" value="InterPro"/>
</dbReference>
<feature type="region of interest" description="Disordered" evidence="10">
    <location>
        <begin position="642"/>
        <end position="662"/>
    </location>
</feature>
<keyword evidence="4" id="KW-0963">Cytoplasm</keyword>
<dbReference type="Pfam" id="PF02978">
    <property type="entry name" value="SRP_SPB"/>
    <property type="match status" value="1"/>
</dbReference>
<dbReference type="GO" id="GO:0005525">
    <property type="term" value="F:GTP binding"/>
    <property type="evidence" value="ECO:0007669"/>
    <property type="project" value="UniProtKB-KW"/>
</dbReference>
<keyword evidence="6" id="KW-0342">GTP-binding</keyword>
<dbReference type="GO" id="GO:0008312">
    <property type="term" value="F:7S RNA binding"/>
    <property type="evidence" value="ECO:0007669"/>
    <property type="project" value="InterPro"/>
</dbReference>
<dbReference type="GO" id="GO:0005786">
    <property type="term" value="C:signal recognition particle, endoplasmic reticulum targeting"/>
    <property type="evidence" value="ECO:0007669"/>
    <property type="project" value="TreeGrafter"/>
</dbReference>
<evidence type="ECO:0000256" key="4">
    <source>
        <dbReference type="ARBA" id="ARBA00022490"/>
    </source>
</evidence>
<evidence type="ECO:0000256" key="10">
    <source>
        <dbReference type="SAM" id="MobiDB-lite"/>
    </source>
</evidence>
<evidence type="ECO:0000256" key="1">
    <source>
        <dbReference type="ARBA" id="ARBA00004496"/>
    </source>
</evidence>
<feature type="compositionally biased region" description="Gly residues" evidence="10">
    <location>
        <begin position="646"/>
        <end position="662"/>
    </location>
</feature>
<evidence type="ECO:0000256" key="6">
    <source>
        <dbReference type="ARBA" id="ARBA00023134"/>
    </source>
</evidence>
<dbReference type="FunFam" id="3.40.50.300:FF:005589">
    <property type="entry name" value="Uncharacterized protein"/>
    <property type="match status" value="1"/>
</dbReference>
<dbReference type="SUPFAM" id="SSF47446">
    <property type="entry name" value="Signal peptide-binding domain"/>
    <property type="match status" value="1"/>
</dbReference>
<dbReference type="SUPFAM" id="SSF52540">
    <property type="entry name" value="P-loop containing nucleoside triphosphate hydrolases"/>
    <property type="match status" value="1"/>
</dbReference>
<evidence type="ECO:0000256" key="5">
    <source>
        <dbReference type="ARBA" id="ARBA00022741"/>
    </source>
</evidence>
<dbReference type="GO" id="GO:0003924">
    <property type="term" value="F:GTPase activity"/>
    <property type="evidence" value="ECO:0007669"/>
    <property type="project" value="InterPro"/>
</dbReference>
<reference evidence="12" key="1">
    <citation type="submission" date="2022-01" db="EMBL/GenBank/DDBJ databases">
        <title>Genome Sequence Resource for Two Populations of Ditylenchus destructor, the Migratory Endoparasitic Phytonematode.</title>
        <authorList>
            <person name="Zhang H."/>
            <person name="Lin R."/>
            <person name="Xie B."/>
        </authorList>
    </citation>
    <scope>NUCLEOTIDE SEQUENCE</scope>
    <source>
        <strain evidence="12">BazhouSP</strain>
    </source>
</reference>
<dbReference type="Pfam" id="PF00448">
    <property type="entry name" value="SRP54"/>
    <property type="match status" value="1"/>
</dbReference>
<dbReference type="Gene3D" id="1.20.120.140">
    <property type="entry name" value="Signal recognition particle SRP54, nucleotide-binding domain"/>
    <property type="match status" value="1"/>
</dbReference>
<dbReference type="InterPro" id="IPR022941">
    <property type="entry name" value="SRP54"/>
</dbReference>
<feature type="region of interest" description="Disordered" evidence="10">
    <location>
        <begin position="1"/>
        <end position="29"/>
    </location>
</feature>
<evidence type="ECO:0000256" key="9">
    <source>
        <dbReference type="ARBA" id="ARBA00048157"/>
    </source>
</evidence>
<dbReference type="PANTHER" id="PTHR11564">
    <property type="entry name" value="SIGNAL RECOGNITION PARTICLE 54K PROTEIN SRP54"/>
    <property type="match status" value="1"/>
</dbReference>
<evidence type="ECO:0000259" key="11">
    <source>
        <dbReference type="PROSITE" id="PS00300"/>
    </source>
</evidence>
<dbReference type="Pfam" id="PF09468">
    <property type="entry name" value="RNase_H2-Ydr279"/>
    <property type="match status" value="1"/>
</dbReference>
<dbReference type="Gene3D" id="1.10.20.120">
    <property type="match status" value="1"/>
</dbReference>
<dbReference type="Gene3D" id="2.20.25.530">
    <property type="match status" value="1"/>
</dbReference>
<dbReference type="FunFam" id="1.10.260.30:FF:000002">
    <property type="entry name" value="Signal recognition particle 54 kDa protein"/>
    <property type="match status" value="1"/>
</dbReference>
<dbReference type="Gene3D" id="1.10.260.30">
    <property type="entry name" value="Signal recognition particle, SRP54 subunit, M-domain"/>
    <property type="match status" value="1"/>
</dbReference>
<dbReference type="PANTHER" id="PTHR11564:SF5">
    <property type="entry name" value="SIGNAL RECOGNITION PARTICLE SUBUNIT SRP54"/>
    <property type="match status" value="1"/>
</dbReference>
<dbReference type="InterPro" id="IPR027417">
    <property type="entry name" value="P-loop_NTPase"/>
</dbReference>
<evidence type="ECO:0000256" key="8">
    <source>
        <dbReference type="ARBA" id="ARBA00034907"/>
    </source>
</evidence>
<organism evidence="12 13">
    <name type="scientific">Ditylenchus destructor</name>
    <dbReference type="NCBI Taxonomy" id="166010"/>
    <lineage>
        <taxon>Eukaryota</taxon>
        <taxon>Metazoa</taxon>
        <taxon>Ecdysozoa</taxon>
        <taxon>Nematoda</taxon>
        <taxon>Chromadorea</taxon>
        <taxon>Rhabditida</taxon>
        <taxon>Tylenchina</taxon>
        <taxon>Tylenchomorpha</taxon>
        <taxon>Sphaerularioidea</taxon>
        <taxon>Anguinidae</taxon>
        <taxon>Anguininae</taxon>
        <taxon>Ditylenchus</taxon>
    </lineage>
</organism>
<sequence>MGRVTRSASSLSQQSRSSEVDENSQDSTSSLTEVLTCNSKSIQPDLSYHRKFVIAKENLTSTSTGVFALRHPKTGTRAYYNFDASGSVQELLEWNHGKRSFFYGDSVVSDGSIVMLSPVHPLFLILRYVVQKAQNRYVSLEDCLDDDSEFPAVKLLLANEKLQKALRNVTDVKTIEDETFYRCNEESLLIWLEKRFNILLESLTRNGDLHKSVLNNPDALRRYTFGVLCDFLPEAVATVLKTRLEIKDVEVFAEPTKNAGKRVAANAMDGDEENFPAVKAPDHRTGSPPAVSRVYGNKHWIKCTLGPQKTGSDVGCNEVDPVVIAAEGVEMFKNNGFELIIVDTSGRHKQEASLFEEMLQVSNAVTPDNVIFVMDASIGQACEAQARAFKDTVDVGSVIITKLDGHAKGGGALSAVAATRSPIIFIGTGEHIDDFEQFRVKPFLQKLLGMGDIEGLVEKVSEMGLEDNEELIKRLKQGQFTLRDMYEQFQNIMKMGPFSQIMSMIPGFGPDFMTKGNEQESVSRLKKLMTIMDSMADSELDHPKANDLFTKEPTRLGRVARGSGSAPNEVKELLSQYKKFADMVKKMGSMKGLFKNGDMNPKNINQTQMAKLNQQMAKMIDPRVLQQMGGMGGLQSMMKQIQGAPGMSGLGGLGGGGGGRHK</sequence>
<comment type="catalytic activity">
    <reaction evidence="9">
        <text>GTP + H2O = GDP + phosphate + H(+)</text>
        <dbReference type="Rhea" id="RHEA:19669"/>
        <dbReference type="ChEBI" id="CHEBI:15377"/>
        <dbReference type="ChEBI" id="CHEBI:15378"/>
        <dbReference type="ChEBI" id="CHEBI:37565"/>
        <dbReference type="ChEBI" id="CHEBI:43474"/>
        <dbReference type="ChEBI" id="CHEBI:58189"/>
        <dbReference type="EC" id="3.6.5.4"/>
    </reaction>
    <physiologicalReaction direction="left-to-right" evidence="9">
        <dbReference type="Rhea" id="RHEA:19670"/>
    </physiologicalReaction>
</comment>
<dbReference type="SMART" id="SM00962">
    <property type="entry name" value="SRP54"/>
    <property type="match status" value="1"/>
</dbReference>
<dbReference type="GO" id="GO:0006616">
    <property type="term" value="P:SRP-dependent cotranslational protein targeting to membrane, translocation"/>
    <property type="evidence" value="ECO:0007669"/>
    <property type="project" value="TreeGrafter"/>
</dbReference>
<keyword evidence="5" id="KW-0547">Nucleotide-binding</keyword>
<dbReference type="InterPro" id="IPR036891">
    <property type="entry name" value="Signal_recog_part_SRP54_M_sf"/>
</dbReference>
<evidence type="ECO:0000313" key="12">
    <source>
        <dbReference type="EMBL" id="KAI1704458.1"/>
    </source>
</evidence>
<dbReference type="GO" id="GO:0030942">
    <property type="term" value="F:endoplasmic reticulum signal peptide binding"/>
    <property type="evidence" value="ECO:0007669"/>
    <property type="project" value="TreeGrafter"/>
</dbReference>
<comment type="subcellular location">
    <subcellularLocation>
        <location evidence="1">Cytoplasm</location>
    </subcellularLocation>
</comment>
<feature type="domain" description="SRP54-type proteins GTP-binding" evidence="11">
    <location>
        <begin position="422"/>
        <end position="435"/>
    </location>
</feature>
<evidence type="ECO:0000313" key="13">
    <source>
        <dbReference type="Proteomes" id="UP001201812"/>
    </source>
</evidence>
<dbReference type="Proteomes" id="UP001201812">
    <property type="component" value="Unassembled WGS sequence"/>
</dbReference>
<name>A0AAD4MUV5_9BILA</name>
<evidence type="ECO:0000256" key="2">
    <source>
        <dbReference type="ARBA" id="ARBA00009823"/>
    </source>
</evidence>
<proteinExistence type="inferred from homology"/>